<keyword evidence="4 5" id="KW-0472">Membrane</keyword>
<evidence type="ECO:0000256" key="6">
    <source>
        <dbReference type="SAM" id="SignalP"/>
    </source>
</evidence>
<dbReference type="InterPro" id="IPR006202">
    <property type="entry name" value="Neur_chan_lig-bd"/>
</dbReference>
<dbReference type="Gene3D" id="1.20.58.390">
    <property type="entry name" value="Neurotransmitter-gated ion-channel transmembrane domain"/>
    <property type="match status" value="1"/>
</dbReference>
<feature type="transmembrane region" description="Helical" evidence="5">
    <location>
        <begin position="372"/>
        <end position="398"/>
    </location>
</feature>
<evidence type="ECO:0000313" key="9">
    <source>
        <dbReference type="Proteomes" id="UP000515154"/>
    </source>
</evidence>
<name>A0A6P7T6T3_9MOLL</name>
<evidence type="ECO:0000256" key="5">
    <source>
        <dbReference type="SAM" id="Phobius"/>
    </source>
</evidence>
<evidence type="ECO:0000256" key="1">
    <source>
        <dbReference type="ARBA" id="ARBA00004141"/>
    </source>
</evidence>
<feature type="transmembrane region" description="Helical" evidence="5">
    <location>
        <begin position="285"/>
        <end position="308"/>
    </location>
</feature>
<feature type="chain" id="PRO_5028898538" evidence="6">
    <location>
        <begin position="20"/>
        <end position="399"/>
    </location>
</feature>
<dbReference type="Gene3D" id="2.70.170.10">
    <property type="entry name" value="Neurotransmitter-gated ion-channel ligand-binding domain"/>
    <property type="match status" value="1"/>
</dbReference>
<dbReference type="InterPro" id="IPR036734">
    <property type="entry name" value="Neur_chan_lig-bd_sf"/>
</dbReference>
<organism evidence="9 10">
    <name type="scientific">Octopus sinensis</name>
    <name type="common">East Asian common octopus</name>
    <dbReference type="NCBI Taxonomy" id="2607531"/>
    <lineage>
        <taxon>Eukaryota</taxon>
        <taxon>Metazoa</taxon>
        <taxon>Spiralia</taxon>
        <taxon>Lophotrochozoa</taxon>
        <taxon>Mollusca</taxon>
        <taxon>Cephalopoda</taxon>
        <taxon>Coleoidea</taxon>
        <taxon>Octopodiformes</taxon>
        <taxon>Octopoda</taxon>
        <taxon>Incirrata</taxon>
        <taxon>Octopodidae</taxon>
        <taxon>Octopus</taxon>
    </lineage>
</organism>
<dbReference type="SUPFAM" id="SSF90112">
    <property type="entry name" value="Neurotransmitter-gated ion-channel transmembrane pore"/>
    <property type="match status" value="1"/>
</dbReference>
<sequence length="399" mass="46012">MFVQYLVLFLTIFLSIVNTDPMYEDELRLNGKLLSNYTKHIRPVINLTTSVDINAELYLDELYDLDFVNSILKARFWSELQWMDELLRWNPLNYNNITRIYLPKDKIWIPSTTLSNSRTETIYKNSCQDVVVYSNGSVEMASAILLHADCEMNAYSYPFDKQMCDISIYIPTYEPQHIKIKKLLCSKADFLRNYQWDITLFCDPDGIKEKYNYANATMYLRRKLNSSTIAKLIPTIMMTILTIFVFVLPPESGEKVSLGTMIFLSNVLYLVEIEKTIPINSKRPSLLVLYLMVLSLLSGIATIGSVVISKLYVNQSSDNIKSHQSTMSSHINQVTDISIISKEESNPSVLKKDMPRKKTKKYIFRYNQLDDIFLKSIIIITVSFSTAFICLSLGNLGYF</sequence>
<evidence type="ECO:0000259" key="7">
    <source>
        <dbReference type="Pfam" id="PF02931"/>
    </source>
</evidence>
<dbReference type="RefSeq" id="XP_029646618.2">
    <property type="nucleotide sequence ID" value="XM_029790758.2"/>
</dbReference>
<keyword evidence="6" id="KW-0732">Signal</keyword>
<dbReference type="InterPro" id="IPR006029">
    <property type="entry name" value="Neurotrans-gated_channel_TM"/>
</dbReference>
<evidence type="ECO:0000256" key="3">
    <source>
        <dbReference type="ARBA" id="ARBA00022989"/>
    </source>
</evidence>
<feature type="signal peptide" evidence="6">
    <location>
        <begin position="1"/>
        <end position="19"/>
    </location>
</feature>
<dbReference type="GO" id="GO:0004888">
    <property type="term" value="F:transmembrane signaling receptor activity"/>
    <property type="evidence" value="ECO:0007669"/>
    <property type="project" value="InterPro"/>
</dbReference>
<dbReference type="FunFam" id="2.70.170.10:FF:000028">
    <property type="entry name" value="AcetylCholine Receptor"/>
    <property type="match status" value="1"/>
</dbReference>
<feature type="transmembrane region" description="Helical" evidence="5">
    <location>
        <begin position="228"/>
        <end position="250"/>
    </location>
</feature>
<dbReference type="CDD" id="cd19051">
    <property type="entry name" value="LGIC_TM_cation"/>
    <property type="match status" value="1"/>
</dbReference>
<dbReference type="CDD" id="cd18989">
    <property type="entry name" value="LGIC_ECD_cation"/>
    <property type="match status" value="1"/>
</dbReference>
<reference evidence="10" key="1">
    <citation type="submission" date="2025-08" db="UniProtKB">
        <authorList>
            <consortium name="RefSeq"/>
        </authorList>
    </citation>
    <scope>IDENTIFICATION</scope>
</reference>
<dbReference type="AlphaFoldDB" id="A0A6P7T6T3"/>
<evidence type="ECO:0000259" key="8">
    <source>
        <dbReference type="Pfam" id="PF02932"/>
    </source>
</evidence>
<dbReference type="Proteomes" id="UP000515154">
    <property type="component" value="Linkage group LG16"/>
</dbReference>
<dbReference type="GO" id="GO:0005230">
    <property type="term" value="F:extracellular ligand-gated monoatomic ion channel activity"/>
    <property type="evidence" value="ECO:0007669"/>
    <property type="project" value="InterPro"/>
</dbReference>
<evidence type="ECO:0000313" key="10">
    <source>
        <dbReference type="RefSeq" id="XP_029646618.2"/>
    </source>
</evidence>
<proteinExistence type="predicted"/>
<feature type="transmembrane region" description="Helical" evidence="5">
    <location>
        <begin position="256"/>
        <end position="273"/>
    </location>
</feature>
<feature type="domain" description="Neurotransmitter-gated ion-channel transmembrane" evidence="8">
    <location>
        <begin position="232"/>
        <end position="363"/>
    </location>
</feature>
<keyword evidence="2 5" id="KW-0812">Transmembrane</keyword>
<dbReference type="Pfam" id="PF02932">
    <property type="entry name" value="Neur_chan_memb"/>
    <property type="match status" value="1"/>
</dbReference>
<comment type="subcellular location">
    <subcellularLocation>
        <location evidence="1">Membrane</location>
        <topology evidence="1">Multi-pass membrane protein</topology>
    </subcellularLocation>
</comment>
<dbReference type="SUPFAM" id="SSF63712">
    <property type="entry name" value="Nicotinic receptor ligand binding domain-like"/>
    <property type="match status" value="1"/>
</dbReference>
<keyword evidence="3 5" id="KW-1133">Transmembrane helix</keyword>
<dbReference type="PANTHER" id="PTHR18945">
    <property type="entry name" value="NEUROTRANSMITTER GATED ION CHANNEL"/>
    <property type="match status" value="1"/>
</dbReference>
<evidence type="ECO:0000256" key="2">
    <source>
        <dbReference type="ARBA" id="ARBA00022692"/>
    </source>
</evidence>
<dbReference type="GO" id="GO:0016020">
    <property type="term" value="C:membrane"/>
    <property type="evidence" value="ECO:0007669"/>
    <property type="project" value="UniProtKB-SubCell"/>
</dbReference>
<evidence type="ECO:0000256" key="4">
    <source>
        <dbReference type="ARBA" id="ARBA00023136"/>
    </source>
</evidence>
<dbReference type="PRINTS" id="PR00252">
    <property type="entry name" value="NRIONCHANNEL"/>
</dbReference>
<keyword evidence="9" id="KW-1185">Reference proteome</keyword>
<dbReference type="InterPro" id="IPR038050">
    <property type="entry name" value="Neuro_actylchol_rec"/>
</dbReference>
<dbReference type="InterPro" id="IPR006201">
    <property type="entry name" value="Neur_channel"/>
</dbReference>
<feature type="domain" description="Neurotransmitter-gated ion-channel ligand-binding" evidence="7">
    <location>
        <begin position="28"/>
        <end position="200"/>
    </location>
</feature>
<dbReference type="Pfam" id="PF02931">
    <property type="entry name" value="Neur_chan_LBD"/>
    <property type="match status" value="1"/>
</dbReference>
<dbReference type="InterPro" id="IPR036719">
    <property type="entry name" value="Neuro-gated_channel_TM_sf"/>
</dbReference>
<accession>A0A6P7T6T3</accession>
<protein>
    <submittedName>
        <fullName evidence="10">Acetylcholine receptor subunit alpha-like 2</fullName>
    </submittedName>
</protein>
<dbReference type="KEGG" id="osn:115220610"/>
<gene>
    <name evidence="10" type="primary">LOC115220610</name>
</gene>